<dbReference type="SUPFAM" id="SSF46894">
    <property type="entry name" value="C-terminal effector domain of the bipartite response regulators"/>
    <property type="match status" value="1"/>
</dbReference>
<dbReference type="GO" id="GO:0006355">
    <property type="term" value="P:regulation of DNA-templated transcription"/>
    <property type="evidence" value="ECO:0007669"/>
    <property type="project" value="InterPro"/>
</dbReference>
<dbReference type="GO" id="GO:0000160">
    <property type="term" value="P:phosphorelay signal transduction system"/>
    <property type="evidence" value="ECO:0007669"/>
    <property type="project" value="InterPro"/>
</dbReference>
<evidence type="ECO:0000256" key="3">
    <source>
        <dbReference type="PROSITE-ProRule" id="PRU01091"/>
    </source>
</evidence>
<feature type="domain" description="OmpR/PhoB-type" evidence="4">
    <location>
        <begin position="1"/>
        <end position="93"/>
    </location>
</feature>
<dbReference type="Pfam" id="PF03704">
    <property type="entry name" value="BTAD"/>
    <property type="match status" value="1"/>
</dbReference>
<dbReference type="EMBL" id="VFOW01000001">
    <property type="protein sequence ID" value="TQL78486.1"/>
    <property type="molecule type" value="Genomic_DNA"/>
</dbReference>
<gene>
    <name evidence="5" type="ORF">FB566_4074</name>
</gene>
<name>A0A543B113_9ACTN</name>
<dbReference type="Gene3D" id="1.10.10.10">
    <property type="entry name" value="Winged helix-like DNA-binding domain superfamily/Winged helix DNA-binding domain"/>
    <property type="match status" value="2"/>
</dbReference>
<dbReference type="InterPro" id="IPR036388">
    <property type="entry name" value="WH-like_DNA-bd_sf"/>
</dbReference>
<feature type="DNA-binding region" description="OmpR/PhoB-type" evidence="3">
    <location>
        <begin position="1"/>
        <end position="93"/>
    </location>
</feature>
<evidence type="ECO:0000256" key="2">
    <source>
        <dbReference type="ARBA" id="ARBA00023125"/>
    </source>
</evidence>
<dbReference type="SUPFAM" id="SSF48452">
    <property type="entry name" value="TPR-like"/>
    <property type="match status" value="3"/>
</dbReference>
<dbReference type="PRINTS" id="PR00364">
    <property type="entry name" value="DISEASERSIST"/>
</dbReference>
<dbReference type="Pfam" id="PF00486">
    <property type="entry name" value="Trans_reg_C"/>
    <property type="match status" value="1"/>
</dbReference>
<dbReference type="OrthoDB" id="5521887at2"/>
<dbReference type="RefSeq" id="WP_142042991.1">
    <property type="nucleotide sequence ID" value="NZ_JBHTGS010000003.1"/>
</dbReference>
<dbReference type="AlphaFoldDB" id="A0A543B113"/>
<dbReference type="Gene3D" id="3.40.50.300">
    <property type="entry name" value="P-loop containing nucleotide triphosphate hydrolases"/>
    <property type="match status" value="1"/>
</dbReference>
<dbReference type="SMART" id="SM00028">
    <property type="entry name" value="TPR"/>
    <property type="match status" value="4"/>
</dbReference>
<dbReference type="PANTHER" id="PTHR47691">
    <property type="entry name" value="REGULATOR-RELATED"/>
    <property type="match status" value="1"/>
</dbReference>
<dbReference type="InterPro" id="IPR019734">
    <property type="entry name" value="TPR_rpt"/>
</dbReference>
<dbReference type="PROSITE" id="PS51755">
    <property type="entry name" value="OMPR_PHOB"/>
    <property type="match status" value="1"/>
</dbReference>
<dbReference type="Proteomes" id="UP000317043">
    <property type="component" value="Unassembled WGS sequence"/>
</dbReference>
<accession>A0A543B113</accession>
<comment type="similarity">
    <text evidence="1">Belongs to the AfsR/DnrI/RedD regulatory family.</text>
</comment>
<dbReference type="GO" id="GO:0003677">
    <property type="term" value="F:DNA binding"/>
    <property type="evidence" value="ECO:0007669"/>
    <property type="project" value="UniProtKB-UniRule"/>
</dbReference>
<dbReference type="SMART" id="SM01043">
    <property type="entry name" value="BTAD"/>
    <property type="match status" value="1"/>
</dbReference>
<dbReference type="InterPro" id="IPR016032">
    <property type="entry name" value="Sig_transdc_resp-reg_C-effctor"/>
</dbReference>
<evidence type="ECO:0000256" key="1">
    <source>
        <dbReference type="ARBA" id="ARBA00005820"/>
    </source>
</evidence>
<evidence type="ECO:0000313" key="6">
    <source>
        <dbReference type="Proteomes" id="UP000317043"/>
    </source>
</evidence>
<dbReference type="Gene3D" id="1.25.40.10">
    <property type="entry name" value="Tetratricopeptide repeat domain"/>
    <property type="match status" value="3"/>
</dbReference>
<dbReference type="GO" id="GO:0043531">
    <property type="term" value="F:ADP binding"/>
    <property type="evidence" value="ECO:0007669"/>
    <property type="project" value="InterPro"/>
</dbReference>
<proteinExistence type="inferred from homology"/>
<dbReference type="SUPFAM" id="SSF52540">
    <property type="entry name" value="P-loop containing nucleoside triphosphate hydrolases"/>
    <property type="match status" value="1"/>
</dbReference>
<evidence type="ECO:0000259" key="4">
    <source>
        <dbReference type="PROSITE" id="PS51755"/>
    </source>
</evidence>
<dbReference type="SMART" id="SM00862">
    <property type="entry name" value="Trans_reg_C"/>
    <property type="match status" value="1"/>
</dbReference>
<protein>
    <submittedName>
        <fullName evidence="5">DNA-binding SARP family transcriptional activator</fullName>
    </submittedName>
</protein>
<dbReference type="InterPro" id="IPR005158">
    <property type="entry name" value="BTAD"/>
</dbReference>
<organism evidence="5 6">
    <name type="scientific">Stackebrandtia endophytica</name>
    <dbReference type="NCBI Taxonomy" id="1496996"/>
    <lineage>
        <taxon>Bacteria</taxon>
        <taxon>Bacillati</taxon>
        <taxon>Actinomycetota</taxon>
        <taxon>Actinomycetes</taxon>
        <taxon>Glycomycetales</taxon>
        <taxon>Glycomycetaceae</taxon>
        <taxon>Stackebrandtia</taxon>
    </lineage>
</organism>
<dbReference type="InterPro" id="IPR001867">
    <property type="entry name" value="OmpR/PhoB-type_DNA-bd"/>
</dbReference>
<dbReference type="PANTHER" id="PTHR47691:SF3">
    <property type="entry name" value="HTH-TYPE TRANSCRIPTIONAL REGULATOR RV0890C-RELATED"/>
    <property type="match status" value="1"/>
</dbReference>
<dbReference type="CDD" id="cd15831">
    <property type="entry name" value="BTAD"/>
    <property type="match status" value="1"/>
</dbReference>
<evidence type="ECO:0000313" key="5">
    <source>
        <dbReference type="EMBL" id="TQL78486.1"/>
    </source>
</evidence>
<keyword evidence="2 3" id="KW-0238">DNA-binding</keyword>
<reference evidence="5 6" key="1">
    <citation type="submission" date="2019-06" db="EMBL/GenBank/DDBJ databases">
        <title>Sequencing the genomes of 1000 actinobacteria strains.</title>
        <authorList>
            <person name="Klenk H.-P."/>
        </authorList>
    </citation>
    <scope>NUCLEOTIDE SEQUENCE [LARGE SCALE GENOMIC DNA]</scope>
    <source>
        <strain evidence="5 6">DSM 45928</strain>
    </source>
</reference>
<dbReference type="InterPro" id="IPR011990">
    <property type="entry name" value="TPR-like_helical_dom_sf"/>
</dbReference>
<dbReference type="InParanoid" id="A0A543B113"/>
<keyword evidence="6" id="KW-1185">Reference proteome</keyword>
<dbReference type="InterPro" id="IPR027417">
    <property type="entry name" value="P-loop_NTPase"/>
</dbReference>
<sequence>MLIRLIGSVRADIDGRVHRITAPKLACVLAALAVQPGNPVEIPELISRVWGHQPPETAVGILYNYTARLRAVLRDTDRVHIRKTRSSGYLLDTDPNHIDLHRIRALTARADREAERGDLAAALQSWREANDLARGEALLGIHGRWAEDQRSLLRTEQLKLWTNLYGAELALGHHDTVINELTQIVARQPLAEPLVKHLMLAQYRCGQAAAALESFETVKRQLRDHLNAYPSPQLQHLHQLILNHDPELTAPINVARSIQPQPVRPIPAQLPADTIGFTGRDADAEQLFTAVTNHPVIAIDGMAGVGKTALALHAAHRLASEFPDGQLFLDLRAYTHNVSPLASDTALAQLLRSVGAEVPDNKKERTAAWRTETSERKMLLVLDNANSAEQLHPLVPNGSGCLTIITSRRRLVNLPEARHISLHPLSPAQSARIFAMEAGLPEGQPGVDDIASVCGHLPLALRIAASRLRNRPSWTPEDLLSRLTGGQAPLRELDGTGHGLMAAFELSYRGLDATARSLFRRLSIFPASSDIDKFVAAVLAGASLDSADMALKQLLDDHMLQAFAPGRYRMHDLLRDYAAALMTDSAERDAAWLRLADRYVRQAWRALEFITPHSRDWARLVSPADSHLSMIDSLSDAEAWFPRHLGVLENLTQQAFRSGLDEYVIDLCIPIQGYLLRQGGGSDIRLPFAEMGVSAARRLNDLTAEARLTNYLGIYHSDLGDIRTSTPHFQRAVTLWREIGNSAGEVAALNNIANIEANSGMANAALPLYQTAIDISSREGLTSQEIHIRITAAGQYYKLERLGDASFHLDKAERLIDPVRHRRQLVRLWFQRGSILCESGDLAAAERLFNQVVEYARENQVPDMLISGQWGTAQVCLQRGDYSAALTSAQQQLEALERWYLPYLKCRALIQLSRAQVGLGDFDSSIDCLRNAIAISDRIGARRASAQARESLAELLLKRDISESLKLLASAQQLYAAGGYPQQTRIERRLSELSLNDPHVTPATGKEKPCSFES</sequence>
<comment type="caution">
    <text evidence="5">The sequence shown here is derived from an EMBL/GenBank/DDBJ whole genome shotgun (WGS) entry which is preliminary data.</text>
</comment>